<dbReference type="Gene3D" id="2.60.40.4070">
    <property type="match status" value="1"/>
</dbReference>
<organism evidence="3 4">
    <name type="scientific">Terriglobus saanensis (strain ATCC BAA-1853 / DSM 23119 / SP1PR4)</name>
    <dbReference type="NCBI Taxonomy" id="401053"/>
    <lineage>
        <taxon>Bacteria</taxon>
        <taxon>Pseudomonadati</taxon>
        <taxon>Acidobacteriota</taxon>
        <taxon>Terriglobia</taxon>
        <taxon>Terriglobales</taxon>
        <taxon>Acidobacteriaceae</taxon>
        <taxon>Terriglobus</taxon>
    </lineage>
</organism>
<proteinExistence type="predicted"/>
<accession>E8UZD0</accession>
<evidence type="ECO:0000256" key="2">
    <source>
        <dbReference type="PROSITE-ProRule" id="PRU00504"/>
    </source>
</evidence>
<feature type="repeat" description="NHL" evidence="2">
    <location>
        <begin position="451"/>
        <end position="484"/>
    </location>
</feature>
<name>E8UZD0_TERSS</name>
<evidence type="ECO:0000313" key="4">
    <source>
        <dbReference type="Proteomes" id="UP000006844"/>
    </source>
</evidence>
<gene>
    <name evidence="3" type="ordered locus">AciPR4_2430</name>
</gene>
<dbReference type="PANTHER" id="PTHR24104:SF25">
    <property type="entry name" value="PROTEIN LIN-41"/>
    <property type="match status" value="1"/>
</dbReference>
<dbReference type="InterPro" id="IPR011042">
    <property type="entry name" value="6-blade_b-propeller_TolB-like"/>
</dbReference>
<dbReference type="STRING" id="401053.AciPR4_2430"/>
<evidence type="ECO:0000256" key="1">
    <source>
        <dbReference type="ARBA" id="ARBA00022737"/>
    </source>
</evidence>
<protein>
    <submittedName>
        <fullName evidence="3">Ricin B lectin</fullName>
    </submittedName>
</protein>
<dbReference type="eggNOG" id="COG3391">
    <property type="taxonomic scope" value="Bacteria"/>
</dbReference>
<dbReference type="PROSITE" id="PS51125">
    <property type="entry name" value="NHL"/>
    <property type="match status" value="1"/>
</dbReference>
<dbReference type="AlphaFoldDB" id="E8UZD0"/>
<evidence type="ECO:0000313" key="3">
    <source>
        <dbReference type="EMBL" id="ADV83210.1"/>
    </source>
</evidence>
<dbReference type="Proteomes" id="UP000006844">
    <property type="component" value="Chromosome"/>
</dbReference>
<dbReference type="KEGG" id="tsa:AciPR4_2430"/>
<dbReference type="Gene3D" id="2.120.10.30">
    <property type="entry name" value="TolB, C-terminal domain"/>
    <property type="match status" value="1"/>
</dbReference>
<dbReference type="GO" id="GO:0043161">
    <property type="term" value="P:proteasome-mediated ubiquitin-dependent protein catabolic process"/>
    <property type="evidence" value="ECO:0007669"/>
    <property type="project" value="TreeGrafter"/>
</dbReference>
<sequence length="927" mass="97753">MLSDLNYEDRRSTTPFVRMFVLTLCALSFWGCGSGTRAVPASTANTGSSSSTTAPAPLLSVEASSTTVPVGGVITLSASLGGKTGASVEWSAGGVSGGTSSAGFIAPDGTYTAPLMPTPDVMITAALTSNTSVKSSVAINVIAPETHPGMMSFSFSLPESARTSAGVYGSDGKLIKSLWSNVTYSAGSHIEFWNGTNDLGDTIPAGSYTIKLLRNNVRYEWGLVGNTSSAPTALQSWDMQSDFPVDMALVGGVAYTANGYSEGRPNTSSFGLSDPQSPSNVMTIGQDIQFAYATADDVRVYFANVGNGWGGSLAFVMAYDTATKRQYQFPAGRSPARSGPPLSGVLDFDSSGLSGSARVHLPTGIAVQRNGNLLAVAHGSYFKDGAAVKSASEDRILLFDKQTGASLGAVPMADPQRMAFSQDGSLWVISSGKVVQIAGVGQSNVIVQSIGNLSNPLAIAVGPTGAIAVVDGGASQQVKLFNAQGVLLSTYGQAGGYADCDPSVRADRLYLDNTVGTGAGNNQAPATWVAFQPDGSFWIGDLGNDRALLISSDGTYLNQIAFTRFLYQVAADHGDPTRVFADWLEYKVDYPSSLGTSPDTSADSFNWSLTKNWSVCSVPNLRPFTRVMTMSNGRTYGQVGTLTSVSNPELVELPKTGPLRHTGQFLSSANFQEILDNEGRLSYWIFSKAGVNNVLTAYRRDLLGFDLQNTPQWGSPYVLASASILQPASLTSINDPFGYGGWGMYMFPEATTSGNFVTYNTATVDLTGQDFHLGGVKTGASDWTWKTSRGAAIQVPDGKGSFPDGPAYGGHDGIAALVEGNNILQGYDGQYGPFSSQWMHWWEDGLMIGQFGHPANVFDEDGGFFAGSAGNIGSMTSVYVGTDLYLYNSDESLHPGIHRWRISGLDTIHELSGTAALGSNVILKTLF</sequence>
<keyword evidence="1" id="KW-0677">Repeat</keyword>
<dbReference type="GO" id="GO:0061630">
    <property type="term" value="F:ubiquitin protein ligase activity"/>
    <property type="evidence" value="ECO:0007669"/>
    <property type="project" value="TreeGrafter"/>
</dbReference>
<dbReference type="EMBL" id="CP002467">
    <property type="protein sequence ID" value="ADV83210.1"/>
    <property type="molecule type" value="Genomic_DNA"/>
</dbReference>
<dbReference type="InterPro" id="IPR001258">
    <property type="entry name" value="NHL_repeat"/>
</dbReference>
<dbReference type="GO" id="GO:0000209">
    <property type="term" value="P:protein polyubiquitination"/>
    <property type="evidence" value="ECO:0007669"/>
    <property type="project" value="TreeGrafter"/>
</dbReference>
<reference evidence="3 4" key="1">
    <citation type="journal article" date="2012" name="Stand. Genomic Sci.">
        <title>Complete genome sequence of Terriglobus saanensis type strain SP1PR4(T), an Acidobacteria from tundra soil.</title>
        <authorList>
            <person name="Rawat S.R."/>
            <person name="Mannisto M.K."/>
            <person name="Starovoytov V."/>
            <person name="Goodwin L."/>
            <person name="Nolan M."/>
            <person name="Hauser L."/>
            <person name="Land M."/>
            <person name="Davenport K.W."/>
            <person name="Woyke T."/>
            <person name="Haggblom M.M."/>
        </authorList>
    </citation>
    <scope>NUCLEOTIDE SEQUENCE</scope>
    <source>
        <strain evidence="4">ATCC BAA-1853 / DSM 23119 / SP1PR4</strain>
    </source>
</reference>
<keyword evidence="4" id="KW-1185">Reference proteome</keyword>
<dbReference type="SUPFAM" id="SSF63829">
    <property type="entry name" value="Calcium-dependent phosphotriesterase"/>
    <property type="match status" value="1"/>
</dbReference>
<dbReference type="GO" id="GO:0030246">
    <property type="term" value="F:carbohydrate binding"/>
    <property type="evidence" value="ECO:0007669"/>
    <property type="project" value="UniProtKB-KW"/>
</dbReference>
<dbReference type="GO" id="GO:0008270">
    <property type="term" value="F:zinc ion binding"/>
    <property type="evidence" value="ECO:0007669"/>
    <property type="project" value="UniProtKB-KW"/>
</dbReference>
<dbReference type="InterPro" id="IPR050952">
    <property type="entry name" value="TRIM-NHL_E3_ligases"/>
</dbReference>
<dbReference type="PANTHER" id="PTHR24104">
    <property type="entry name" value="E3 UBIQUITIN-PROTEIN LIGASE NHLRC1-RELATED"/>
    <property type="match status" value="1"/>
</dbReference>
<keyword evidence="3" id="KW-0430">Lectin</keyword>
<dbReference type="HOGENOM" id="CLU_350186_0_0_0"/>